<dbReference type="RefSeq" id="WP_122193401.1">
    <property type="nucleotide sequence ID" value="NZ_JBHSKC010000020.1"/>
</dbReference>
<evidence type="ECO:0000259" key="2">
    <source>
        <dbReference type="Pfam" id="PF25549"/>
    </source>
</evidence>
<feature type="compositionally biased region" description="Gly residues" evidence="1">
    <location>
        <begin position="173"/>
        <end position="191"/>
    </location>
</feature>
<dbReference type="InterPro" id="IPR047589">
    <property type="entry name" value="DUF11_rpt"/>
</dbReference>
<proteinExistence type="predicted"/>
<feature type="domain" description="DUF7927" evidence="2">
    <location>
        <begin position="299"/>
        <end position="415"/>
    </location>
</feature>
<feature type="region of interest" description="Disordered" evidence="1">
    <location>
        <begin position="146"/>
        <end position="241"/>
    </location>
</feature>
<keyword evidence="4" id="KW-1185">Reference proteome</keyword>
<dbReference type="InterPro" id="IPR057687">
    <property type="entry name" value="DUF7927"/>
</dbReference>
<feature type="compositionally biased region" description="Gly residues" evidence="1">
    <location>
        <begin position="225"/>
        <end position="241"/>
    </location>
</feature>
<evidence type="ECO:0000256" key="1">
    <source>
        <dbReference type="SAM" id="MobiDB-lite"/>
    </source>
</evidence>
<dbReference type="Proteomes" id="UP000282674">
    <property type="component" value="Unassembled WGS sequence"/>
</dbReference>
<organism evidence="3 4">
    <name type="scientific">Actinomadura harenae</name>
    <dbReference type="NCBI Taxonomy" id="2483351"/>
    <lineage>
        <taxon>Bacteria</taxon>
        <taxon>Bacillati</taxon>
        <taxon>Actinomycetota</taxon>
        <taxon>Actinomycetes</taxon>
        <taxon>Streptosporangiales</taxon>
        <taxon>Thermomonosporaceae</taxon>
        <taxon>Actinomadura</taxon>
    </lineage>
</organism>
<accession>A0A3M2M9Y2</accession>
<gene>
    <name evidence="3" type="ORF">EBO15_06620</name>
</gene>
<dbReference type="EMBL" id="RFFG01000008">
    <property type="protein sequence ID" value="RMI46594.1"/>
    <property type="molecule type" value="Genomic_DNA"/>
</dbReference>
<reference evidence="3 4" key="1">
    <citation type="submission" date="2018-10" db="EMBL/GenBank/DDBJ databases">
        <title>Isolation from soil.</title>
        <authorList>
            <person name="Hu J."/>
        </authorList>
    </citation>
    <scope>NUCLEOTIDE SEQUENCE [LARGE SCALE GENOMIC DNA]</scope>
    <source>
        <strain evidence="3 4">NEAU-Ht49</strain>
    </source>
</reference>
<evidence type="ECO:0000313" key="4">
    <source>
        <dbReference type="Proteomes" id="UP000282674"/>
    </source>
</evidence>
<dbReference type="NCBIfam" id="TIGR01451">
    <property type="entry name" value="B_ant_repeat"/>
    <property type="match status" value="1"/>
</dbReference>
<dbReference type="Pfam" id="PF25549">
    <property type="entry name" value="DUF7927"/>
    <property type="match status" value="1"/>
</dbReference>
<dbReference type="OrthoDB" id="3225333at2"/>
<comment type="caution">
    <text evidence="3">The sequence shown here is derived from an EMBL/GenBank/DDBJ whole genome shotgun (WGS) entry which is preliminary data.</text>
</comment>
<dbReference type="AlphaFoldDB" id="A0A3M2M9Y2"/>
<sequence length="450" mass="43861">MTASLALVPADAHAQETIRTFAYTGSPQEFTVPEGVCELKVDAFGAAGGDAFYGSPGGRGGGVHATVPVTPGDVLTIDVGGAGTGGSAITSTPAAGGYGGGGQPGAFRSDRSPGNGGVAAGGGGATTVALALEPLVIAGGGGGGAGHLSGEPLGPGGDGGQAGTNGGSPAQPGAGGGGASGGNGGTGGAGGQPISEFDQPGVPGGDAIGRVGGDGAVDLADPHMGAGGGGGGGAHGGGAGGSSTSNTVYAGGGGGGSSLGPTGATYETGVRQGDGEATLTYEAGSCPVPPPEECSNDDIHVDKTADRTKVLVGGVVRYRIRVTNTCAHTFHGATVTDDLADVLDNGFIVGPVRATTGTVDRTGRSLTWTGDLLPGQTAEITYTVRAFRPGLLHNTVSWQCTASPERKARRDCTDETTVVVRPHHHHHRPNPCKWPPWAHERSATGLERRC</sequence>
<feature type="compositionally biased region" description="Gly residues" evidence="1">
    <location>
        <begin position="202"/>
        <end position="215"/>
    </location>
</feature>
<name>A0A3M2M9Y2_9ACTN</name>
<feature type="region of interest" description="Disordered" evidence="1">
    <location>
        <begin position="94"/>
        <end position="119"/>
    </location>
</feature>
<protein>
    <submittedName>
        <fullName evidence="3">DUF11 domain-containing protein</fullName>
    </submittedName>
</protein>
<feature type="compositionally biased region" description="Gly residues" evidence="1">
    <location>
        <begin position="146"/>
        <end position="166"/>
    </location>
</feature>
<evidence type="ECO:0000313" key="3">
    <source>
        <dbReference type="EMBL" id="RMI46594.1"/>
    </source>
</evidence>